<dbReference type="InterPro" id="IPR032421">
    <property type="entry name" value="PMT_4TMC"/>
</dbReference>
<keyword evidence="11 14" id="KW-0472">Membrane</keyword>
<sequence>MTTPDTSGMHYRKTNSKSSSKYDKLVTESRLPAPSTESHLKTSSTNYSLYALVSVFVISLITRFYKIYAPSEVVFDEVHFGKFASYYLRREYYFDVHPPLAKMMLAFPGWLVGYKGNFLFDKIGMSYLTNGSPYFIMRCSVAFFSSFIPPLIYMIMSESGYALLTSFFTALMVSFDNAIVLHGRLILLDTFLLFFIFASIYSYIRFFKLRYEPFTTSWYIWLASTGTFLGLTISCKLVGLFTYATIGCLVIFDLWRLIDVRRYPSLSQFPKHFASRVAFLIALPFFVYLASFYVHFAILNKSGKGDAYHSRVFQMQLKNNPLTINSDPIYYGDSVVFKHTDTNNYLYSRNATYPRVYEDKRVSSSGQQVVGFPSVNESAYWTVLPEQNFDEFLQYFEPTGEKKSDEKIPADIIEKFKVRHDSPVRLFHKQTRRVLRTHDVASPLTTTNMEVTTANIDDDKTFEDTIFYLRLVEPLNAVNSDGSPVVEYISKLPKKLRIISRPHNVAVLTQRAKLPAWGYRNQEVNGVKDPNSRNAMWGITQVSSYNHTSGSNKFVIPKMSFFSKFKELQNLMIDHNSRLTKPHPYQSHPIIWPFITRGVSFWTKKETKSQIYYLSNPFGTYLSLLGIICLSAILLSVCIADRRNMVIVSDIQRRHLFRSGAMLLIGFALHYLPFFIMGRSLFIHHYIPASTFAYMILGAVIQYIGFNDYQLFALSSPTYTRPNLPILPKSRNFLISIAIFFTLQVLAFIYLSPFIYGTPLTPDQIASRKLLSSWDFSFASKR</sequence>
<evidence type="ECO:0000256" key="2">
    <source>
        <dbReference type="ARBA" id="ARBA00004922"/>
    </source>
</evidence>
<accession>A0A2T9Z735</accession>
<feature type="transmembrane region" description="Helical" evidence="14">
    <location>
        <begin position="618"/>
        <end position="640"/>
    </location>
</feature>
<dbReference type="Proteomes" id="UP000245609">
    <property type="component" value="Unassembled WGS sequence"/>
</dbReference>
<evidence type="ECO:0000256" key="5">
    <source>
        <dbReference type="ARBA" id="ARBA00022676"/>
    </source>
</evidence>
<evidence type="ECO:0000256" key="3">
    <source>
        <dbReference type="ARBA" id="ARBA00007222"/>
    </source>
</evidence>
<feature type="transmembrane region" description="Helical" evidence="14">
    <location>
        <begin position="661"/>
        <end position="686"/>
    </location>
</feature>
<dbReference type="PANTHER" id="PTHR10050:SF51">
    <property type="entry name" value="PROTEIN O-MANNOSYL-TRANSFERASE 1"/>
    <property type="match status" value="1"/>
</dbReference>
<comment type="function">
    <text evidence="14">Transfers mannose from Dol-P-mannose to Ser or Thr residues on proteins.</text>
</comment>
<evidence type="ECO:0000256" key="14">
    <source>
        <dbReference type="RuleBase" id="RU367007"/>
    </source>
</evidence>
<proteinExistence type="inferred from homology"/>
<dbReference type="EC" id="2.4.1.109" evidence="4 14"/>
<dbReference type="InterPro" id="IPR003342">
    <property type="entry name" value="ArnT-like_N"/>
</dbReference>
<feature type="region of interest" description="Disordered" evidence="15">
    <location>
        <begin position="1"/>
        <end position="24"/>
    </location>
</feature>
<keyword evidence="5 14" id="KW-0328">Glycosyltransferase</keyword>
<dbReference type="AlphaFoldDB" id="A0A2T9Z735"/>
<dbReference type="STRING" id="133381.A0A2T9Z735"/>
<dbReference type="SUPFAM" id="SSF82109">
    <property type="entry name" value="MIR domain"/>
    <property type="match status" value="1"/>
</dbReference>
<feature type="transmembrane region" description="Helical" evidence="14">
    <location>
        <begin position="219"/>
        <end position="252"/>
    </location>
</feature>
<evidence type="ECO:0000256" key="4">
    <source>
        <dbReference type="ARBA" id="ARBA00012839"/>
    </source>
</evidence>
<evidence type="ECO:0000256" key="1">
    <source>
        <dbReference type="ARBA" id="ARBA00004477"/>
    </source>
</evidence>
<comment type="pathway">
    <text evidence="2 14">Protein modification; protein glycosylation.</text>
</comment>
<name>A0A2T9Z735_9FUNG</name>
<keyword evidence="10 14" id="KW-1133">Transmembrane helix</keyword>
<dbReference type="PROSITE" id="PS50919">
    <property type="entry name" value="MIR"/>
    <property type="match status" value="1"/>
</dbReference>
<organism evidence="17 18">
    <name type="scientific">Smittium megazygosporum</name>
    <dbReference type="NCBI Taxonomy" id="133381"/>
    <lineage>
        <taxon>Eukaryota</taxon>
        <taxon>Fungi</taxon>
        <taxon>Fungi incertae sedis</taxon>
        <taxon>Zoopagomycota</taxon>
        <taxon>Kickxellomycotina</taxon>
        <taxon>Harpellomycetes</taxon>
        <taxon>Harpellales</taxon>
        <taxon>Legeriomycetaceae</taxon>
        <taxon>Smittium</taxon>
    </lineage>
</organism>
<dbReference type="Pfam" id="PF16192">
    <property type="entry name" value="PMT_4TMC"/>
    <property type="match status" value="1"/>
</dbReference>
<dbReference type="GO" id="GO:0005789">
    <property type="term" value="C:endoplasmic reticulum membrane"/>
    <property type="evidence" value="ECO:0007669"/>
    <property type="project" value="UniProtKB-SubCell"/>
</dbReference>
<comment type="catalytic activity">
    <reaction evidence="13 14">
        <text>a di-trans,poly-cis-dolichyl beta-D-mannosyl phosphate + L-seryl-[protein] = 3-O-(alpha-D-mannosyl)-L-seryl-[protein] + a di-trans,poly-cis-dolichyl phosphate + H(+)</text>
        <dbReference type="Rhea" id="RHEA:17377"/>
        <dbReference type="Rhea" id="RHEA-COMP:9863"/>
        <dbReference type="Rhea" id="RHEA-COMP:13546"/>
        <dbReference type="Rhea" id="RHEA-COMP:19498"/>
        <dbReference type="Rhea" id="RHEA-COMP:19501"/>
        <dbReference type="ChEBI" id="CHEBI:15378"/>
        <dbReference type="ChEBI" id="CHEBI:29999"/>
        <dbReference type="ChEBI" id="CHEBI:57683"/>
        <dbReference type="ChEBI" id="CHEBI:58211"/>
        <dbReference type="ChEBI" id="CHEBI:137321"/>
        <dbReference type="EC" id="2.4.1.109"/>
    </reaction>
</comment>
<evidence type="ECO:0000259" key="16">
    <source>
        <dbReference type="PROSITE" id="PS50919"/>
    </source>
</evidence>
<keyword evidence="8" id="KW-0677">Repeat</keyword>
<dbReference type="Pfam" id="PF02366">
    <property type="entry name" value="PMT"/>
    <property type="match status" value="1"/>
</dbReference>
<evidence type="ECO:0000256" key="12">
    <source>
        <dbReference type="ARBA" id="ARBA00045085"/>
    </source>
</evidence>
<dbReference type="Gene3D" id="2.80.10.50">
    <property type="match status" value="1"/>
</dbReference>
<comment type="caution">
    <text evidence="17">The sequence shown here is derived from an EMBL/GenBank/DDBJ whole genome shotgun (WGS) entry which is preliminary data.</text>
</comment>
<comment type="subcellular location">
    <subcellularLocation>
        <location evidence="1 14">Endoplasmic reticulum membrane</location>
        <topology evidence="1 14">Multi-pass membrane protein</topology>
    </subcellularLocation>
</comment>
<gene>
    <name evidence="17" type="ORF">BB560_005267</name>
</gene>
<dbReference type="EMBL" id="MBFS01002065">
    <property type="protein sequence ID" value="PVV00355.1"/>
    <property type="molecule type" value="Genomic_DNA"/>
</dbReference>
<evidence type="ECO:0000256" key="9">
    <source>
        <dbReference type="ARBA" id="ARBA00022824"/>
    </source>
</evidence>
<protein>
    <recommendedName>
        <fullName evidence="4 14">Dolichyl-phosphate-mannose--protein mannosyltransferase</fullName>
        <ecNumber evidence="4 14">2.4.1.109</ecNumber>
    </recommendedName>
</protein>
<feature type="transmembrane region" description="Helical" evidence="14">
    <location>
        <begin position="692"/>
        <end position="712"/>
    </location>
</feature>
<dbReference type="OrthoDB" id="292747at2759"/>
<keyword evidence="9 14" id="KW-0256">Endoplasmic reticulum</keyword>
<keyword evidence="7 14" id="KW-0812">Transmembrane</keyword>
<feature type="transmembrane region" description="Helical" evidence="14">
    <location>
        <begin position="186"/>
        <end position="207"/>
    </location>
</feature>
<feature type="transmembrane region" description="Helical" evidence="14">
    <location>
        <begin position="733"/>
        <end position="756"/>
    </location>
</feature>
<dbReference type="PANTHER" id="PTHR10050">
    <property type="entry name" value="DOLICHYL-PHOSPHATE-MANNOSE--PROTEIN MANNOSYLTRANSFERASE"/>
    <property type="match status" value="1"/>
</dbReference>
<dbReference type="InterPro" id="IPR016093">
    <property type="entry name" value="MIR_motif"/>
</dbReference>
<dbReference type="InterPro" id="IPR036300">
    <property type="entry name" value="MIR_dom_sf"/>
</dbReference>
<evidence type="ECO:0000313" key="18">
    <source>
        <dbReference type="Proteomes" id="UP000245609"/>
    </source>
</evidence>
<evidence type="ECO:0000256" key="10">
    <source>
        <dbReference type="ARBA" id="ARBA00022989"/>
    </source>
</evidence>
<comment type="catalytic activity">
    <reaction evidence="12 14">
        <text>a di-trans,poly-cis-dolichyl beta-D-mannosyl phosphate + L-threonyl-[protein] = 3-O-(alpha-D-mannosyl)-L-threonyl-[protein] + a di-trans,poly-cis-dolichyl phosphate + H(+)</text>
        <dbReference type="Rhea" id="RHEA:53396"/>
        <dbReference type="Rhea" id="RHEA-COMP:11060"/>
        <dbReference type="Rhea" id="RHEA-COMP:13547"/>
        <dbReference type="Rhea" id="RHEA-COMP:19498"/>
        <dbReference type="Rhea" id="RHEA-COMP:19501"/>
        <dbReference type="ChEBI" id="CHEBI:15378"/>
        <dbReference type="ChEBI" id="CHEBI:30013"/>
        <dbReference type="ChEBI" id="CHEBI:57683"/>
        <dbReference type="ChEBI" id="CHEBI:58211"/>
        <dbReference type="ChEBI" id="CHEBI:137323"/>
        <dbReference type="EC" id="2.4.1.109"/>
    </reaction>
</comment>
<keyword evidence="18" id="KW-1185">Reference proteome</keyword>
<feature type="transmembrane region" description="Helical" evidence="14">
    <location>
        <begin position="47"/>
        <end position="65"/>
    </location>
</feature>
<feature type="domain" description="MIR" evidence="16">
    <location>
        <begin position="326"/>
        <end position="386"/>
    </location>
</feature>
<dbReference type="SMART" id="SM00472">
    <property type="entry name" value="MIR"/>
    <property type="match status" value="2"/>
</dbReference>
<evidence type="ECO:0000313" key="17">
    <source>
        <dbReference type="EMBL" id="PVV00355.1"/>
    </source>
</evidence>
<comment type="similarity">
    <text evidence="3 14">Belongs to the glycosyltransferase 39 family.</text>
</comment>
<dbReference type="UniPathway" id="UPA00378"/>
<evidence type="ECO:0000256" key="15">
    <source>
        <dbReference type="SAM" id="MobiDB-lite"/>
    </source>
</evidence>
<feature type="transmembrane region" description="Helical" evidence="14">
    <location>
        <begin position="135"/>
        <end position="155"/>
    </location>
</feature>
<dbReference type="InterPro" id="IPR027005">
    <property type="entry name" value="PMT-like"/>
</dbReference>
<reference evidence="17 18" key="1">
    <citation type="journal article" date="2018" name="MBio">
        <title>Comparative Genomics Reveals the Core Gene Toolbox for the Fungus-Insect Symbiosis.</title>
        <authorList>
            <person name="Wang Y."/>
            <person name="Stata M."/>
            <person name="Wang W."/>
            <person name="Stajich J.E."/>
            <person name="White M.M."/>
            <person name="Moncalvo J.M."/>
        </authorList>
    </citation>
    <scope>NUCLEOTIDE SEQUENCE [LARGE SCALE GENOMIC DNA]</scope>
    <source>
        <strain evidence="17 18">SC-DP-2</strain>
    </source>
</reference>
<evidence type="ECO:0000256" key="7">
    <source>
        <dbReference type="ARBA" id="ARBA00022692"/>
    </source>
</evidence>
<evidence type="ECO:0000256" key="6">
    <source>
        <dbReference type="ARBA" id="ARBA00022679"/>
    </source>
</evidence>
<keyword evidence="6 14" id="KW-0808">Transferase</keyword>
<feature type="transmembrane region" description="Helical" evidence="14">
    <location>
        <begin position="273"/>
        <end position="294"/>
    </location>
</feature>
<evidence type="ECO:0000256" key="11">
    <source>
        <dbReference type="ARBA" id="ARBA00023136"/>
    </source>
</evidence>
<evidence type="ECO:0000256" key="8">
    <source>
        <dbReference type="ARBA" id="ARBA00022737"/>
    </source>
</evidence>
<dbReference type="GO" id="GO:0004169">
    <property type="term" value="F:dolichyl-phosphate-mannose-protein mannosyltransferase activity"/>
    <property type="evidence" value="ECO:0007669"/>
    <property type="project" value="UniProtKB-UniRule"/>
</dbReference>
<evidence type="ECO:0000256" key="13">
    <source>
        <dbReference type="ARBA" id="ARBA00045102"/>
    </source>
</evidence>